<keyword evidence="1" id="KW-0479">Metal-binding</keyword>
<sequence>MEQHLIDKSLYKNYYHVDEPQRSFNPQSLQLGEIKRCNASEQIVSPREFALPSFGSACPLNVFSSNIAPDPIYSVHGILAGNNLSNTPLPQQVTDNYSNFGTFSPTTVSSAYERSQEILDGSSSNVFSNNTTCAAPKSMYDYFDGGAMDYDMALNIYVPEIHFFEDLQLLGNDQTNLSESCWKDLTSHMASFNSFLKCVICFKEFSTQDNLQKHLLI</sequence>
<dbReference type="EMBL" id="BMAW01035254">
    <property type="protein sequence ID" value="GFU38937.1"/>
    <property type="molecule type" value="Genomic_DNA"/>
</dbReference>
<dbReference type="GO" id="GO:0008270">
    <property type="term" value="F:zinc ion binding"/>
    <property type="evidence" value="ECO:0007669"/>
    <property type="project" value="UniProtKB-KW"/>
</dbReference>
<name>A0A8X6QRJ0_NEPPI</name>
<organism evidence="3 4">
    <name type="scientific">Nephila pilipes</name>
    <name type="common">Giant wood spider</name>
    <name type="synonym">Nephila maculata</name>
    <dbReference type="NCBI Taxonomy" id="299642"/>
    <lineage>
        <taxon>Eukaryota</taxon>
        <taxon>Metazoa</taxon>
        <taxon>Ecdysozoa</taxon>
        <taxon>Arthropoda</taxon>
        <taxon>Chelicerata</taxon>
        <taxon>Arachnida</taxon>
        <taxon>Araneae</taxon>
        <taxon>Araneomorphae</taxon>
        <taxon>Entelegynae</taxon>
        <taxon>Araneoidea</taxon>
        <taxon>Nephilidae</taxon>
        <taxon>Nephila</taxon>
    </lineage>
</organism>
<evidence type="ECO:0000313" key="3">
    <source>
        <dbReference type="EMBL" id="GFU38937.1"/>
    </source>
</evidence>
<keyword evidence="4" id="KW-1185">Reference proteome</keyword>
<dbReference type="InterPro" id="IPR013087">
    <property type="entry name" value="Znf_C2H2_type"/>
</dbReference>
<dbReference type="AlphaFoldDB" id="A0A8X6QRJ0"/>
<gene>
    <name evidence="3" type="ORF">NPIL_380171</name>
</gene>
<feature type="domain" description="C2H2-type" evidence="2">
    <location>
        <begin position="196"/>
        <end position="217"/>
    </location>
</feature>
<comment type="caution">
    <text evidence="3">The sequence shown here is derived from an EMBL/GenBank/DDBJ whole genome shotgun (WGS) entry which is preliminary data.</text>
</comment>
<dbReference type="PROSITE" id="PS50157">
    <property type="entry name" value="ZINC_FINGER_C2H2_2"/>
    <property type="match status" value="1"/>
</dbReference>
<keyword evidence="1" id="KW-0863">Zinc-finger</keyword>
<accession>A0A8X6QRJ0</accession>
<reference evidence="3" key="1">
    <citation type="submission" date="2020-08" db="EMBL/GenBank/DDBJ databases">
        <title>Multicomponent nature underlies the extraordinary mechanical properties of spider dragline silk.</title>
        <authorList>
            <person name="Kono N."/>
            <person name="Nakamura H."/>
            <person name="Mori M."/>
            <person name="Yoshida Y."/>
            <person name="Ohtoshi R."/>
            <person name="Malay A.D."/>
            <person name="Moran D.A.P."/>
            <person name="Tomita M."/>
            <person name="Numata K."/>
            <person name="Arakawa K."/>
        </authorList>
    </citation>
    <scope>NUCLEOTIDE SEQUENCE</scope>
</reference>
<proteinExistence type="predicted"/>
<evidence type="ECO:0000313" key="4">
    <source>
        <dbReference type="Proteomes" id="UP000887013"/>
    </source>
</evidence>
<feature type="non-terminal residue" evidence="3">
    <location>
        <position position="217"/>
    </location>
</feature>
<keyword evidence="1" id="KW-0862">Zinc</keyword>
<evidence type="ECO:0000259" key="2">
    <source>
        <dbReference type="PROSITE" id="PS50157"/>
    </source>
</evidence>
<dbReference type="Proteomes" id="UP000887013">
    <property type="component" value="Unassembled WGS sequence"/>
</dbReference>
<protein>
    <recommendedName>
        <fullName evidence="2">C2H2-type domain-containing protein</fullName>
    </recommendedName>
</protein>
<evidence type="ECO:0000256" key="1">
    <source>
        <dbReference type="PROSITE-ProRule" id="PRU00042"/>
    </source>
</evidence>